<evidence type="ECO:0000259" key="1">
    <source>
        <dbReference type="Pfam" id="PF00561"/>
    </source>
</evidence>
<dbReference type="InterPro" id="IPR029058">
    <property type="entry name" value="AB_hydrolase_fold"/>
</dbReference>
<gene>
    <name evidence="2" type="ORF">PCAR00345_LOCUS1679</name>
</gene>
<dbReference type="PANTHER" id="PTHR43433:SF1">
    <property type="entry name" value="BLL5160 PROTEIN"/>
    <property type="match status" value="1"/>
</dbReference>
<accession>A0A7S4ES59</accession>
<protein>
    <recommendedName>
        <fullName evidence="1">AB hydrolase-1 domain-containing protein</fullName>
    </recommendedName>
</protein>
<name>A0A7S4ES59_CHRCT</name>
<dbReference type="EMBL" id="HBIZ01003121">
    <property type="protein sequence ID" value="CAE0749097.1"/>
    <property type="molecule type" value="Transcribed_RNA"/>
</dbReference>
<dbReference type="AlphaFoldDB" id="A0A7S4ES59"/>
<dbReference type="InterPro" id="IPR000073">
    <property type="entry name" value="AB_hydrolase_1"/>
</dbReference>
<dbReference type="PANTHER" id="PTHR43433">
    <property type="entry name" value="HYDROLASE, ALPHA/BETA FOLD FAMILY PROTEIN"/>
    <property type="match status" value="1"/>
</dbReference>
<feature type="domain" description="AB hydrolase-1" evidence="1">
    <location>
        <begin position="61"/>
        <end position="306"/>
    </location>
</feature>
<proteinExistence type="predicted"/>
<sequence length="339" mass="36730">MLKIMISHDGALARACMRFRRVWRAHTRSVASYQAVSGGITNHGIRWVRHRPGDVVEGAMPLLLIHGFACGHNDWGSIPRLLANRSKREVLSFDYRGVGASSAASASVSSEASSEASEASISSHLPWSASLLASDALSVLDAAGAPKATVLGISLGGMVGQTLALSTPQRVHALVLGATTHRPPPAPFLALCQEWADSAEPNTSDAVDEFMRFMLPPEMLAKRSGQVLFEQFRKRFLLTERSAAGLQGQIAAMRNFESTADLSRIQCPCMVITGDRDAVIPPQMSVSLAEGIPRSRLVMWRGAGHFWWAHNSTEVVQLLCDFLEDSDAFREDSAPDSSH</sequence>
<reference evidence="2" key="1">
    <citation type="submission" date="2021-01" db="EMBL/GenBank/DDBJ databases">
        <authorList>
            <person name="Corre E."/>
            <person name="Pelletier E."/>
            <person name="Niang G."/>
            <person name="Scheremetjew M."/>
            <person name="Finn R."/>
            <person name="Kale V."/>
            <person name="Holt S."/>
            <person name="Cochrane G."/>
            <person name="Meng A."/>
            <person name="Brown T."/>
            <person name="Cohen L."/>
        </authorList>
    </citation>
    <scope>NUCLEOTIDE SEQUENCE</scope>
    <source>
        <strain evidence="2">CCMP645</strain>
    </source>
</reference>
<dbReference type="InterPro" id="IPR050471">
    <property type="entry name" value="AB_hydrolase"/>
</dbReference>
<organism evidence="2">
    <name type="scientific">Chrysotila carterae</name>
    <name type="common">Marine alga</name>
    <name type="synonym">Syracosphaera carterae</name>
    <dbReference type="NCBI Taxonomy" id="13221"/>
    <lineage>
        <taxon>Eukaryota</taxon>
        <taxon>Haptista</taxon>
        <taxon>Haptophyta</taxon>
        <taxon>Prymnesiophyceae</taxon>
        <taxon>Isochrysidales</taxon>
        <taxon>Isochrysidaceae</taxon>
        <taxon>Chrysotila</taxon>
    </lineage>
</organism>
<evidence type="ECO:0000313" key="2">
    <source>
        <dbReference type="EMBL" id="CAE0749097.1"/>
    </source>
</evidence>
<dbReference type="Pfam" id="PF00561">
    <property type="entry name" value="Abhydrolase_1"/>
    <property type="match status" value="1"/>
</dbReference>
<dbReference type="Gene3D" id="3.40.50.1820">
    <property type="entry name" value="alpha/beta hydrolase"/>
    <property type="match status" value="1"/>
</dbReference>
<dbReference type="SUPFAM" id="SSF53474">
    <property type="entry name" value="alpha/beta-Hydrolases"/>
    <property type="match status" value="1"/>
</dbReference>